<evidence type="ECO:0000256" key="1">
    <source>
        <dbReference type="SAM" id="MobiDB-lite"/>
    </source>
</evidence>
<evidence type="ECO:0000256" key="2">
    <source>
        <dbReference type="SAM" id="Phobius"/>
    </source>
</evidence>
<evidence type="ECO:0000313" key="3">
    <source>
        <dbReference type="EMBL" id="BAM03975.1"/>
    </source>
</evidence>
<dbReference type="AlphaFoldDB" id="I0IFD7"/>
<organism evidence="3 4">
    <name type="scientific">Phycisphaera mikurensis (strain NBRC 102666 / KCTC 22515 / FYK2301M01)</name>
    <dbReference type="NCBI Taxonomy" id="1142394"/>
    <lineage>
        <taxon>Bacteria</taxon>
        <taxon>Pseudomonadati</taxon>
        <taxon>Planctomycetota</taxon>
        <taxon>Phycisphaerae</taxon>
        <taxon>Phycisphaerales</taxon>
        <taxon>Phycisphaeraceae</taxon>
        <taxon>Phycisphaera</taxon>
    </lineage>
</organism>
<dbReference type="InterPro" id="IPR009937">
    <property type="entry name" value="Phage_holin_3_6"/>
</dbReference>
<keyword evidence="2" id="KW-0812">Transmembrane</keyword>
<gene>
    <name evidence="3" type="ordered locus">PSMK_18160</name>
</gene>
<dbReference type="RefSeq" id="WP_014437193.1">
    <property type="nucleotide sequence ID" value="NC_017080.1"/>
</dbReference>
<sequence>MTALADPNPGAVPPPVPQRPDLSAADRSAGPRSAPRGRPGYATLLRELRDDMILLAKQEFALAKTETSRNAATIASNAAKAVAYGALALVGVLLILVGLSFALGWLFTEAGMLAVPAIACGFLVFGAFVTIVFAVLLYGATKTLREANALPQRSLDSLNADANLAARAASGR</sequence>
<reference evidence="3 4" key="1">
    <citation type="submission" date="2012-02" db="EMBL/GenBank/DDBJ databases">
        <title>Complete genome sequence of Phycisphaera mikurensis NBRC 102666.</title>
        <authorList>
            <person name="Ankai A."/>
            <person name="Hosoyama A."/>
            <person name="Terui Y."/>
            <person name="Sekine M."/>
            <person name="Fukai R."/>
            <person name="Kato Y."/>
            <person name="Nakamura S."/>
            <person name="Yamada-Narita S."/>
            <person name="Kawakoshi A."/>
            <person name="Fukunaga Y."/>
            <person name="Yamazaki S."/>
            <person name="Fujita N."/>
        </authorList>
    </citation>
    <scope>NUCLEOTIDE SEQUENCE [LARGE SCALE GENOMIC DNA]</scope>
    <source>
        <strain evidence="4">NBRC 102666 / KCTC 22515 / FYK2301M01</strain>
    </source>
</reference>
<feature type="transmembrane region" description="Helical" evidence="2">
    <location>
        <begin position="81"/>
        <end position="107"/>
    </location>
</feature>
<dbReference type="Proteomes" id="UP000007881">
    <property type="component" value="Chromosome"/>
</dbReference>
<keyword evidence="4" id="KW-1185">Reference proteome</keyword>
<dbReference type="HOGENOM" id="CLU_1553841_0_0_0"/>
<protein>
    <recommendedName>
        <fullName evidence="5">Phage holin family protein</fullName>
    </recommendedName>
</protein>
<dbReference type="STRING" id="1142394.PSMK_18160"/>
<evidence type="ECO:0008006" key="5">
    <source>
        <dbReference type="Google" id="ProtNLM"/>
    </source>
</evidence>
<dbReference type="KEGG" id="phm:PSMK_18160"/>
<accession>I0IFD7</accession>
<proteinExistence type="predicted"/>
<dbReference type="EMBL" id="AP012338">
    <property type="protein sequence ID" value="BAM03975.1"/>
    <property type="molecule type" value="Genomic_DNA"/>
</dbReference>
<keyword evidence="2" id="KW-0472">Membrane</keyword>
<feature type="region of interest" description="Disordered" evidence="1">
    <location>
        <begin position="1"/>
        <end position="39"/>
    </location>
</feature>
<evidence type="ECO:0000313" key="4">
    <source>
        <dbReference type="Proteomes" id="UP000007881"/>
    </source>
</evidence>
<name>I0IFD7_PHYMF</name>
<feature type="transmembrane region" description="Helical" evidence="2">
    <location>
        <begin position="113"/>
        <end position="138"/>
    </location>
</feature>
<keyword evidence="2" id="KW-1133">Transmembrane helix</keyword>
<dbReference type="Pfam" id="PF07332">
    <property type="entry name" value="Phage_holin_3_6"/>
    <property type="match status" value="1"/>
</dbReference>